<keyword evidence="4" id="KW-1185">Reference proteome</keyword>
<organism evidence="3 4">
    <name type="scientific">Magallana gigas</name>
    <name type="common">Pacific oyster</name>
    <name type="synonym">Crassostrea gigas</name>
    <dbReference type="NCBI Taxonomy" id="29159"/>
    <lineage>
        <taxon>Eukaryota</taxon>
        <taxon>Metazoa</taxon>
        <taxon>Spiralia</taxon>
        <taxon>Lophotrochozoa</taxon>
        <taxon>Mollusca</taxon>
        <taxon>Bivalvia</taxon>
        <taxon>Autobranchia</taxon>
        <taxon>Pteriomorphia</taxon>
        <taxon>Ostreida</taxon>
        <taxon>Ostreoidea</taxon>
        <taxon>Ostreidae</taxon>
        <taxon>Magallana</taxon>
    </lineage>
</organism>
<dbReference type="InterPro" id="IPR012337">
    <property type="entry name" value="RNaseH-like_sf"/>
</dbReference>
<evidence type="ECO:0000313" key="4">
    <source>
        <dbReference type="Proteomes" id="UP000005408"/>
    </source>
</evidence>
<keyword evidence="1" id="KW-0175">Coiled coil</keyword>
<dbReference type="InterPro" id="IPR050951">
    <property type="entry name" value="Retrovirus_Pol_polyprotein"/>
</dbReference>
<evidence type="ECO:0000259" key="2">
    <source>
        <dbReference type="PROSITE" id="PS50994"/>
    </source>
</evidence>
<dbReference type="EnsemblMetazoa" id="G19937.1">
    <property type="protein sequence ID" value="G19937.1:cds"/>
    <property type="gene ID" value="G19937"/>
</dbReference>
<dbReference type="FunFam" id="1.10.340.70:FF:000003">
    <property type="entry name" value="Protein CBG25708"/>
    <property type="match status" value="1"/>
</dbReference>
<dbReference type="PROSITE" id="PS50994">
    <property type="entry name" value="INTEGRASE"/>
    <property type="match status" value="1"/>
</dbReference>
<dbReference type="InterPro" id="IPR041588">
    <property type="entry name" value="Integrase_H2C2"/>
</dbReference>
<dbReference type="Proteomes" id="UP000005408">
    <property type="component" value="Unassembled WGS sequence"/>
</dbReference>
<dbReference type="Pfam" id="PF00665">
    <property type="entry name" value="rve"/>
    <property type="match status" value="1"/>
</dbReference>
<protein>
    <recommendedName>
        <fullName evidence="2">Integrase catalytic domain-containing protein</fullName>
    </recommendedName>
</protein>
<dbReference type="InterPro" id="IPR001584">
    <property type="entry name" value="Integrase_cat-core"/>
</dbReference>
<name>A0A8W8JLV2_MAGGI</name>
<dbReference type="FunFam" id="3.30.420.10:FF:000063">
    <property type="entry name" value="Retrovirus-related Pol polyprotein from transposon 297-like Protein"/>
    <property type="match status" value="1"/>
</dbReference>
<feature type="domain" description="Integrase catalytic" evidence="2">
    <location>
        <begin position="116"/>
        <end position="269"/>
    </location>
</feature>
<dbReference type="Gene3D" id="3.30.420.10">
    <property type="entry name" value="Ribonuclease H-like superfamily/Ribonuclease H"/>
    <property type="match status" value="1"/>
</dbReference>
<feature type="coiled-coil region" evidence="1">
    <location>
        <begin position="214"/>
        <end position="241"/>
    </location>
</feature>
<proteinExistence type="predicted"/>
<reference evidence="3" key="1">
    <citation type="submission" date="2022-08" db="UniProtKB">
        <authorList>
            <consortium name="EnsemblMetazoa"/>
        </authorList>
    </citation>
    <scope>IDENTIFICATION</scope>
    <source>
        <strain evidence="3">05x7-T-G4-1.051#20</strain>
    </source>
</reference>
<dbReference type="SUPFAM" id="SSF53098">
    <property type="entry name" value="Ribonuclease H-like"/>
    <property type="match status" value="1"/>
</dbReference>
<dbReference type="Pfam" id="PF17921">
    <property type="entry name" value="Integrase_H2C2"/>
    <property type="match status" value="1"/>
</dbReference>
<evidence type="ECO:0000313" key="3">
    <source>
        <dbReference type="EnsemblMetazoa" id="G19937.1:cds"/>
    </source>
</evidence>
<dbReference type="PANTHER" id="PTHR37984:SF11">
    <property type="entry name" value="INTEGRASE CATALYTIC DOMAIN-CONTAINING PROTEIN"/>
    <property type="match status" value="1"/>
</dbReference>
<dbReference type="Gene3D" id="1.10.340.70">
    <property type="match status" value="1"/>
</dbReference>
<dbReference type="AlphaFoldDB" id="A0A8W8JLV2"/>
<dbReference type="GO" id="GO:0003676">
    <property type="term" value="F:nucleic acid binding"/>
    <property type="evidence" value="ECO:0007669"/>
    <property type="project" value="InterPro"/>
</dbReference>
<dbReference type="GO" id="GO:0015074">
    <property type="term" value="P:DNA integration"/>
    <property type="evidence" value="ECO:0007669"/>
    <property type="project" value="InterPro"/>
</dbReference>
<accession>A0A8W8JLV2</accession>
<dbReference type="InterPro" id="IPR036397">
    <property type="entry name" value="RNaseH_sf"/>
</dbReference>
<evidence type="ECO:0000256" key="1">
    <source>
        <dbReference type="SAM" id="Coils"/>
    </source>
</evidence>
<dbReference type="PANTHER" id="PTHR37984">
    <property type="entry name" value="PROTEIN CBG26694"/>
    <property type="match status" value="1"/>
</dbReference>
<sequence length="371" mass="43010">EVSKRDEELVRIRRFIKEGEWEKSCVDYFPFRDEFCSIGYLVLRGSRIVIPRSLRKQCVQFAHQGHLGIVGTKQQLRTKVWWPGMDKEVEKYVKSCHGCQITSAYPKPEPISPTPLPTGPWQELAIDLLGPLTSGQYVLVVVDYFSRYYEIEITKDITSEKIIDALEGMFCRHGIPYQITSDNGPQFKSKLFEDYLTDNCIKLRAVTPLHPAANGEVERQNRSLMKRIRIAQAESKDWKKEIRKYLFAYRTTPHSTTGVSPAELMFHRKLRTKLPQVENLQENVFDEEMRDKDVYSKYRNKLYVDEKRGAVDCDLEPGDSVLLKKAVKDKMDTPYHAEPYTLVQKTGNSCVVESPEGVTLKRNSEFVKKYH</sequence>